<evidence type="ECO:0000256" key="2">
    <source>
        <dbReference type="ARBA" id="ARBA00004651"/>
    </source>
</evidence>
<dbReference type="FunFam" id="2.70.70.10:FF:000001">
    <property type="entry name" value="PTS system glucose-specific IIA component"/>
    <property type="match status" value="1"/>
</dbReference>
<dbReference type="PROSITE" id="PS51093">
    <property type="entry name" value="PTS_EIIA_TYPE_1"/>
    <property type="match status" value="1"/>
</dbReference>
<evidence type="ECO:0000256" key="3">
    <source>
        <dbReference type="ARBA" id="ARBA00022448"/>
    </source>
</evidence>
<keyword evidence="12" id="KW-1185">Reference proteome</keyword>
<reference evidence="11 12" key="1">
    <citation type="submission" date="2020-04" db="EMBL/GenBank/DDBJ databases">
        <title>MicrobeNet Type strains.</title>
        <authorList>
            <person name="Nicholson A.C."/>
        </authorList>
    </citation>
    <scope>NUCLEOTIDE SEQUENCE [LARGE SCALE GENOMIC DNA]</scope>
    <source>
        <strain evidence="11 12">CCUG 69612</strain>
    </source>
</reference>
<evidence type="ECO:0000256" key="1">
    <source>
        <dbReference type="ARBA" id="ARBA00004496"/>
    </source>
</evidence>
<evidence type="ECO:0000259" key="10">
    <source>
        <dbReference type="PROSITE" id="PS51093"/>
    </source>
</evidence>
<evidence type="ECO:0000256" key="6">
    <source>
        <dbReference type="ARBA" id="ARBA00022683"/>
    </source>
</evidence>
<keyword evidence="9" id="KW-0472">Membrane</keyword>
<dbReference type="InterPro" id="IPR050890">
    <property type="entry name" value="PTS_EIIA_component"/>
</dbReference>
<feature type="domain" description="PTS EIIA type-1" evidence="10">
    <location>
        <begin position="45"/>
        <end position="149"/>
    </location>
</feature>
<dbReference type="GO" id="GO:0009401">
    <property type="term" value="P:phosphoenolpyruvate-dependent sugar phosphotransferase system"/>
    <property type="evidence" value="ECO:0007669"/>
    <property type="project" value="UniProtKB-KW"/>
</dbReference>
<dbReference type="AlphaFoldDB" id="A0A7X6N1D0"/>
<keyword evidence="5" id="KW-0808">Transferase</keyword>
<keyword evidence="7" id="KW-0812">Transmembrane</keyword>
<dbReference type="PANTHER" id="PTHR45008">
    <property type="entry name" value="PTS SYSTEM GLUCOSE-SPECIFIC EIIA COMPONENT"/>
    <property type="match status" value="1"/>
</dbReference>
<dbReference type="SUPFAM" id="SSF51261">
    <property type="entry name" value="Duplicated hybrid motif"/>
    <property type="match status" value="1"/>
</dbReference>
<dbReference type="Pfam" id="PF00358">
    <property type="entry name" value="PTS_EIIA_1"/>
    <property type="match status" value="1"/>
</dbReference>
<dbReference type="GO" id="GO:0005886">
    <property type="term" value="C:plasma membrane"/>
    <property type="evidence" value="ECO:0007669"/>
    <property type="project" value="UniProtKB-SubCell"/>
</dbReference>
<dbReference type="InterPro" id="IPR011055">
    <property type="entry name" value="Dup_hybrid_motif"/>
</dbReference>
<evidence type="ECO:0000256" key="4">
    <source>
        <dbReference type="ARBA" id="ARBA00022597"/>
    </source>
</evidence>
<dbReference type="NCBIfam" id="TIGR00830">
    <property type="entry name" value="PTBA"/>
    <property type="match status" value="1"/>
</dbReference>
<evidence type="ECO:0000256" key="5">
    <source>
        <dbReference type="ARBA" id="ARBA00022679"/>
    </source>
</evidence>
<evidence type="ECO:0000256" key="7">
    <source>
        <dbReference type="ARBA" id="ARBA00022692"/>
    </source>
</evidence>
<keyword evidence="4 11" id="KW-0762">Sugar transport</keyword>
<evidence type="ECO:0000256" key="9">
    <source>
        <dbReference type="ARBA" id="ARBA00022989"/>
    </source>
</evidence>
<protein>
    <submittedName>
        <fullName evidence="11">PTS glucose transporter subunit IIA</fullName>
    </submittedName>
</protein>
<keyword evidence="9" id="KW-1133">Transmembrane helix</keyword>
<name>A0A7X6N1D0_9STRE</name>
<dbReference type="InterPro" id="IPR001127">
    <property type="entry name" value="PTS_EIIA_1_perm"/>
</dbReference>
<accession>A0A7X6N1D0</accession>
<proteinExistence type="predicted"/>
<dbReference type="EMBL" id="JAAXPR010000007">
    <property type="protein sequence ID" value="NKZ20259.1"/>
    <property type="molecule type" value="Genomic_DNA"/>
</dbReference>
<sequence length="175" mass="18704">MTESFFSRWFSKGKTSTASTEVMQNEDIILSPVSGQLVDLAKVNDPVFSSGMMGQGIAIQPKQGVLYAPADAEVTIAFETGHAYGLKTVHGAEILLHIGIDTVSMEGDGFERLVTEGMPVKAGDKLGVFDLDKIGTAGLEATTMVIITNSADYKEILPSQTKTVEVGDHLLALKR</sequence>
<dbReference type="GO" id="GO:0005737">
    <property type="term" value="C:cytoplasm"/>
    <property type="evidence" value="ECO:0007669"/>
    <property type="project" value="UniProtKB-SubCell"/>
</dbReference>
<dbReference type="PROSITE" id="PS00371">
    <property type="entry name" value="PTS_EIIA_TYPE_1_HIS"/>
    <property type="match status" value="1"/>
</dbReference>
<keyword evidence="3" id="KW-0813">Transport</keyword>
<dbReference type="Gene3D" id="2.70.70.10">
    <property type="entry name" value="Glucose Permease (Domain IIA)"/>
    <property type="match status" value="1"/>
</dbReference>
<dbReference type="Proteomes" id="UP000522720">
    <property type="component" value="Unassembled WGS sequence"/>
</dbReference>
<gene>
    <name evidence="11" type="ORF">HF992_05290</name>
</gene>
<dbReference type="GO" id="GO:0016301">
    <property type="term" value="F:kinase activity"/>
    <property type="evidence" value="ECO:0007669"/>
    <property type="project" value="UniProtKB-KW"/>
</dbReference>
<keyword evidence="6" id="KW-0598">Phosphotransferase system</keyword>
<organism evidence="11 12">
    <name type="scientific">Streptococcus ovuberis</name>
    <dbReference type="NCBI Taxonomy" id="1936207"/>
    <lineage>
        <taxon>Bacteria</taxon>
        <taxon>Bacillati</taxon>
        <taxon>Bacillota</taxon>
        <taxon>Bacilli</taxon>
        <taxon>Lactobacillales</taxon>
        <taxon>Streptococcaceae</taxon>
        <taxon>Streptococcus</taxon>
    </lineage>
</organism>
<evidence type="ECO:0000256" key="8">
    <source>
        <dbReference type="ARBA" id="ARBA00022777"/>
    </source>
</evidence>
<dbReference type="PANTHER" id="PTHR45008:SF1">
    <property type="entry name" value="PTS SYSTEM GLUCOSE-SPECIFIC EIIA COMPONENT"/>
    <property type="match status" value="1"/>
</dbReference>
<evidence type="ECO:0000313" key="11">
    <source>
        <dbReference type="EMBL" id="NKZ20259.1"/>
    </source>
</evidence>
<comment type="caution">
    <text evidence="11">The sequence shown here is derived from an EMBL/GenBank/DDBJ whole genome shotgun (WGS) entry which is preliminary data.</text>
</comment>
<comment type="subcellular location">
    <subcellularLocation>
        <location evidence="2">Cell membrane</location>
        <topology evidence="2">Multi-pass membrane protein</topology>
    </subcellularLocation>
    <subcellularLocation>
        <location evidence="1">Cytoplasm</location>
    </subcellularLocation>
</comment>
<evidence type="ECO:0000313" key="12">
    <source>
        <dbReference type="Proteomes" id="UP000522720"/>
    </source>
</evidence>
<keyword evidence="8" id="KW-0418">Kinase</keyword>